<proteinExistence type="predicted"/>
<evidence type="ECO:0000256" key="1">
    <source>
        <dbReference type="SAM" id="SignalP"/>
    </source>
</evidence>
<organism evidence="2 3">
    <name type="scientific">Roseinatronobacter ekhonensis</name>
    <dbReference type="NCBI Taxonomy" id="254356"/>
    <lineage>
        <taxon>Bacteria</taxon>
        <taxon>Pseudomonadati</taxon>
        <taxon>Pseudomonadota</taxon>
        <taxon>Alphaproteobacteria</taxon>
        <taxon>Rhodobacterales</taxon>
        <taxon>Paracoccaceae</taxon>
        <taxon>Roseinatronobacter</taxon>
    </lineage>
</organism>
<keyword evidence="1" id="KW-0732">Signal</keyword>
<dbReference type="PROSITE" id="PS51257">
    <property type="entry name" value="PROKAR_LIPOPROTEIN"/>
    <property type="match status" value="1"/>
</dbReference>
<evidence type="ECO:0008006" key="4">
    <source>
        <dbReference type="Google" id="ProtNLM"/>
    </source>
</evidence>
<accession>A0A3B0MPS2</accession>
<protein>
    <recommendedName>
        <fullName evidence="4">Lipoprotein</fullName>
    </recommendedName>
</protein>
<feature type="signal peptide" evidence="1">
    <location>
        <begin position="1"/>
        <end position="20"/>
    </location>
</feature>
<gene>
    <name evidence="2" type="ORF">ROE7235_00634</name>
</gene>
<keyword evidence="3" id="KW-1185">Reference proteome</keyword>
<evidence type="ECO:0000313" key="3">
    <source>
        <dbReference type="Proteomes" id="UP000272908"/>
    </source>
</evidence>
<sequence length="48" mass="5020">MSKLVFAAGMVAVVSLGACAKHSGHTETVYAEPIPAPVYVEPVATKKY</sequence>
<reference evidence="3" key="1">
    <citation type="submission" date="2018-08" db="EMBL/GenBank/DDBJ databases">
        <authorList>
            <person name="Rodrigo-Torres L."/>
            <person name="Arahal R. D."/>
            <person name="Lucena T."/>
        </authorList>
    </citation>
    <scope>NUCLEOTIDE SEQUENCE [LARGE SCALE GENOMIC DNA]</scope>
    <source>
        <strain evidence="3">CECT 7235</strain>
    </source>
</reference>
<dbReference type="Proteomes" id="UP000272908">
    <property type="component" value="Unassembled WGS sequence"/>
</dbReference>
<name>A0A3B0MPS2_9RHOB</name>
<dbReference type="RefSeq" id="WP_183073298.1">
    <property type="nucleotide sequence ID" value="NZ_UIHC01000004.1"/>
</dbReference>
<dbReference type="AlphaFoldDB" id="A0A3B0MPS2"/>
<evidence type="ECO:0000313" key="2">
    <source>
        <dbReference type="EMBL" id="SUZ30904.1"/>
    </source>
</evidence>
<feature type="chain" id="PRO_5017406013" description="Lipoprotein" evidence="1">
    <location>
        <begin position="21"/>
        <end position="48"/>
    </location>
</feature>
<dbReference type="EMBL" id="UIHC01000004">
    <property type="protein sequence ID" value="SUZ30904.1"/>
    <property type="molecule type" value="Genomic_DNA"/>
</dbReference>